<dbReference type="AlphaFoldDB" id="A0A8T0PJC6"/>
<dbReference type="SUPFAM" id="SSF81383">
    <property type="entry name" value="F-box domain"/>
    <property type="match status" value="1"/>
</dbReference>
<gene>
    <name evidence="2" type="ORF">PVAP13_8KG206700</name>
</gene>
<protein>
    <recommendedName>
        <fullName evidence="4">F-box domain-containing protein</fullName>
    </recommendedName>
</protein>
<sequence>MGSGMVNPTMDLMYDLMHSFLPCPPVSFAASLSANSLSPGGGSKDRLSALLDAILHNVVSHLLAKDAARTTVISSRWCLLCRPASSNRPATRTHRCSGSSSDSVQKCWRDARK</sequence>
<evidence type="ECO:0008006" key="4">
    <source>
        <dbReference type="Google" id="ProtNLM"/>
    </source>
</evidence>
<proteinExistence type="predicted"/>
<evidence type="ECO:0000313" key="2">
    <source>
        <dbReference type="EMBL" id="KAG2562291.1"/>
    </source>
</evidence>
<feature type="region of interest" description="Disordered" evidence="1">
    <location>
        <begin position="85"/>
        <end position="113"/>
    </location>
</feature>
<evidence type="ECO:0000256" key="1">
    <source>
        <dbReference type="SAM" id="MobiDB-lite"/>
    </source>
</evidence>
<name>A0A8T0PJC6_PANVG</name>
<reference evidence="2" key="1">
    <citation type="submission" date="2020-05" db="EMBL/GenBank/DDBJ databases">
        <title>WGS assembly of Panicum virgatum.</title>
        <authorList>
            <person name="Lovell J.T."/>
            <person name="Jenkins J."/>
            <person name="Shu S."/>
            <person name="Juenger T.E."/>
            <person name="Schmutz J."/>
        </authorList>
    </citation>
    <scope>NUCLEOTIDE SEQUENCE</scope>
    <source>
        <strain evidence="2">AP13</strain>
    </source>
</reference>
<dbReference type="EMBL" id="CM029051">
    <property type="protein sequence ID" value="KAG2562291.1"/>
    <property type="molecule type" value="Genomic_DNA"/>
</dbReference>
<dbReference type="Proteomes" id="UP000823388">
    <property type="component" value="Chromosome 8K"/>
</dbReference>
<evidence type="ECO:0000313" key="3">
    <source>
        <dbReference type="Proteomes" id="UP000823388"/>
    </source>
</evidence>
<dbReference type="InterPro" id="IPR036047">
    <property type="entry name" value="F-box-like_dom_sf"/>
</dbReference>
<accession>A0A8T0PJC6</accession>
<organism evidence="2 3">
    <name type="scientific">Panicum virgatum</name>
    <name type="common">Blackwell switchgrass</name>
    <dbReference type="NCBI Taxonomy" id="38727"/>
    <lineage>
        <taxon>Eukaryota</taxon>
        <taxon>Viridiplantae</taxon>
        <taxon>Streptophyta</taxon>
        <taxon>Embryophyta</taxon>
        <taxon>Tracheophyta</taxon>
        <taxon>Spermatophyta</taxon>
        <taxon>Magnoliopsida</taxon>
        <taxon>Liliopsida</taxon>
        <taxon>Poales</taxon>
        <taxon>Poaceae</taxon>
        <taxon>PACMAD clade</taxon>
        <taxon>Panicoideae</taxon>
        <taxon>Panicodae</taxon>
        <taxon>Paniceae</taxon>
        <taxon>Panicinae</taxon>
        <taxon>Panicum</taxon>
        <taxon>Panicum sect. Hiantes</taxon>
    </lineage>
</organism>
<feature type="compositionally biased region" description="Polar residues" evidence="1">
    <location>
        <begin position="85"/>
        <end position="104"/>
    </location>
</feature>
<keyword evidence="3" id="KW-1185">Reference proteome</keyword>
<comment type="caution">
    <text evidence="2">The sequence shown here is derived from an EMBL/GenBank/DDBJ whole genome shotgun (WGS) entry which is preliminary data.</text>
</comment>